<protein>
    <submittedName>
        <fullName evidence="1">TIGR04255 family protein</fullName>
    </submittedName>
</protein>
<organism evidence="1 2">
    <name type="scientific">Paucibacter sediminis</name>
    <dbReference type="NCBI Taxonomy" id="3019553"/>
    <lineage>
        <taxon>Bacteria</taxon>
        <taxon>Pseudomonadati</taxon>
        <taxon>Pseudomonadota</taxon>
        <taxon>Betaproteobacteria</taxon>
        <taxon>Burkholderiales</taxon>
        <taxon>Sphaerotilaceae</taxon>
        <taxon>Roseateles</taxon>
    </lineage>
</organism>
<dbReference type="Proteomes" id="UP001177769">
    <property type="component" value="Chromosome"/>
</dbReference>
<reference evidence="1" key="1">
    <citation type="submission" date="2023-01" db="EMBL/GenBank/DDBJ databases">
        <title>Whole genome sequence of Paucibacter sp. S2-9 isolated from pond sediment.</title>
        <authorList>
            <person name="Jung J.Y."/>
        </authorList>
    </citation>
    <scope>NUCLEOTIDE SEQUENCE</scope>
    <source>
        <strain evidence="1">S2-9</strain>
    </source>
</reference>
<evidence type="ECO:0000313" key="2">
    <source>
        <dbReference type="Proteomes" id="UP001177769"/>
    </source>
</evidence>
<gene>
    <name evidence="1" type="ORF">PFX98_09535</name>
</gene>
<accession>A0AA95NJL5</accession>
<evidence type="ECO:0000313" key="1">
    <source>
        <dbReference type="EMBL" id="WIT13844.1"/>
    </source>
</evidence>
<proteinExistence type="predicted"/>
<dbReference type="AlphaFoldDB" id="A0AA95NJL5"/>
<keyword evidence="2" id="KW-1185">Reference proteome</keyword>
<dbReference type="KEGG" id="pais:PFX98_09535"/>
<name>A0AA95NJL5_9BURK</name>
<dbReference type="EMBL" id="CP116346">
    <property type="protein sequence ID" value="WIT13844.1"/>
    <property type="molecule type" value="Genomic_DNA"/>
</dbReference>
<sequence>MAITFAKPPINEVVLGQIFSTRSDLLVPHFGRFWEELADAYPKVSHAPPIVDDQQSEPPIDPSTGAYLPRVWFRSADETRLVQLQQDRLHFNWRQTNTGPAEYPRFPAIKAEFDRVAGLFSRYVEKALGQPLSNSRLELSYINIIPLKEAKIAGVGEFDNVLKCFKWGVGTTALPAPKRFSSNYFFEIDPGTSLTVRINTAKRISDDSDVLKMELVAREIPNVKPRDQWIEDAHQLIVKSFKELTTEKMHQEQWHLVSE</sequence>
<dbReference type="InterPro" id="IPR026349">
    <property type="entry name" value="CHP04255"/>
</dbReference>
<dbReference type="RefSeq" id="WP_285234963.1">
    <property type="nucleotide sequence ID" value="NZ_CP116346.1"/>
</dbReference>
<dbReference type="NCBIfam" id="TIGR04255">
    <property type="entry name" value="sporadTIGR04255"/>
    <property type="match status" value="1"/>
</dbReference>